<evidence type="ECO:0000256" key="1">
    <source>
        <dbReference type="ARBA" id="ARBA00022603"/>
    </source>
</evidence>
<proteinExistence type="inferred from homology"/>
<keyword evidence="2 4" id="KW-0808">Transferase</keyword>
<dbReference type="GO" id="GO:0032259">
    <property type="term" value="P:methylation"/>
    <property type="evidence" value="ECO:0007669"/>
    <property type="project" value="UniProtKB-KW"/>
</dbReference>
<dbReference type="EMBL" id="JBBMFK010000001">
    <property type="protein sequence ID" value="MEQ2441873.1"/>
    <property type="molecule type" value="Genomic_DNA"/>
</dbReference>
<comment type="similarity">
    <text evidence="4">Belongs to the class I-like SAM-binding methyltransferase superfamily. RNA M5U methyltransferase family.</text>
</comment>
<protein>
    <submittedName>
        <fullName evidence="6">23S rRNA (Uracil(1939)-C(5))-methyltransferase RlmD</fullName>
        <ecNumber evidence="6">2.1.1.190</ecNumber>
    </submittedName>
</protein>
<dbReference type="SUPFAM" id="SSF53335">
    <property type="entry name" value="S-adenosyl-L-methionine-dependent methyltransferases"/>
    <property type="match status" value="1"/>
</dbReference>
<keyword evidence="3 4" id="KW-0949">S-adenosyl-L-methionine</keyword>
<dbReference type="GO" id="GO:0008168">
    <property type="term" value="F:methyltransferase activity"/>
    <property type="evidence" value="ECO:0007669"/>
    <property type="project" value="UniProtKB-KW"/>
</dbReference>
<evidence type="ECO:0000256" key="4">
    <source>
        <dbReference type="PROSITE-ProRule" id="PRU01024"/>
    </source>
</evidence>
<accession>A0ABV1E3J1</accession>
<reference evidence="6 7" key="1">
    <citation type="submission" date="2024-03" db="EMBL/GenBank/DDBJ databases">
        <title>Human intestinal bacterial collection.</title>
        <authorList>
            <person name="Pauvert C."/>
            <person name="Hitch T.C.A."/>
            <person name="Clavel T."/>
        </authorList>
    </citation>
    <scope>NUCLEOTIDE SEQUENCE [LARGE SCALE GENOMIC DNA]</scope>
    <source>
        <strain evidence="6 7">CLA-AP-H29</strain>
    </source>
</reference>
<evidence type="ECO:0000313" key="6">
    <source>
        <dbReference type="EMBL" id="MEQ2441873.1"/>
    </source>
</evidence>
<keyword evidence="7" id="KW-1185">Reference proteome</keyword>
<dbReference type="EC" id="2.1.1.190" evidence="6"/>
<dbReference type="PANTHER" id="PTHR11061">
    <property type="entry name" value="RNA M5U METHYLTRANSFERASE"/>
    <property type="match status" value="1"/>
</dbReference>
<comment type="caution">
    <text evidence="6">The sequence shown here is derived from an EMBL/GenBank/DDBJ whole genome shotgun (WGS) entry which is preliminary data.</text>
</comment>
<dbReference type="RefSeq" id="WP_349230606.1">
    <property type="nucleotide sequence ID" value="NZ_JBBMFK010000001.1"/>
</dbReference>
<organism evidence="6 7">
    <name type="scientific">Pseudoflavonifractor intestinihominis</name>
    <dbReference type="NCBI Taxonomy" id="3133171"/>
    <lineage>
        <taxon>Bacteria</taxon>
        <taxon>Bacillati</taxon>
        <taxon>Bacillota</taxon>
        <taxon>Clostridia</taxon>
        <taxon>Eubacteriales</taxon>
        <taxon>Oscillospiraceae</taxon>
        <taxon>Pseudoflavonifractor</taxon>
    </lineage>
</organism>
<name>A0ABV1E3J1_9FIRM</name>
<evidence type="ECO:0000256" key="2">
    <source>
        <dbReference type="ARBA" id="ARBA00022679"/>
    </source>
</evidence>
<dbReference type="InterPro" id="IPR029063">
    <property type="entry name" value="SAM-dependent_MTases_sf"/>
</dbReference>
<dbReference type="PANTHER" id="PTHR11061:SF30">
    <property type="entry name" value="TRNA (URACIL(54)-C(5))-METHYLTRANSFERASE"/>
    <property type="match status" value="1"/>
</dbReference>
<dbReference type="Pfam" id="PF05958">
    <property type="entry name" value="tRNA_U5-meth_tr"/>
    <property type="match status" value="1"/>
</dbReference>
<dbReference type="Gene3D" id="2.40.50.1070">
    <property type="match status" value="1"/>
</dbReference>
<feature type="binding site" evidence="4">
    <location>
        <position position="252"/>
    </location>
    <ligand>
        <name>S-adenosyl-L-methionine</name>
        <dbReference type="ChEBI" id="CHEBI:59789"/>
    </ligand>
</feature>
<dbReference type="InterPro" id="IPR030391">
    <property type="entry name" value="MeTrfase_TrmA_CS"/>
</dbReference>
<feature type="active site" description="Nucleophile" evidence="4">
    <location>
        <position position="348"/>
    </location>
</feature>
<dbReference type="PROSITE" id="PS01230">
    <property type="entry name" value="TRMA_1"/>
    <property type="match status" value="1"/>
</dbReference>
<feature type="binding site" evidence="4">
    <location>
        <position position="273"/>
    </location>
    <ligand>
        <name>S-adenosyl-L-methionine</name>
        <dbReference type="ChEBI" id="CHEBI:59789"/>
    </ligand>
</feature>
<feature type="binding site" evidence="4">
    <location>
        <position position="321"/>
    </location>
    <ligand>
        <name>S-adenosyl-L-methionine</name>
        <dbReference type="ChEBI" id="CHEBI:59789"/>
    </ligand>
</feature>
<evidence type="ECO:0000256" key="5">
    <source>
        <dbReference type="PROSITE-ProRule" id="PRU10015"/>
    </source>
</evidence>
<dbReference type="Proteomes" id="UP001464378">
    <property type="component" value="Unassembled WGS sequence"/>
</dbReference>
<dbReference type="PROSITE" id="PS01231">
    <property type="entry name" value="TRMA_2"/>
    <property type="match status" value="1"/>
</dbReference>
<dbReference type="InterPro" id="IPR030390">
    <property type="entry name" value="MeTrfase_TrmA_AS"/>
</dbReference>
<dbReference type="CDD" id="cd02440">
    <property type="entry name" value="AdoMet_MTases"/>
    <property type="match status" value="1"/>
</dbReference>
<evidence type="ECO:0000256" key="3">
    <source>
        <dbReference type="ARBA" id="ARBA00022691"/>
    </source>
</evidence>
<evidence type="ECO:0000313" key="7">
    <source>
        <dbReference type="Proteomes" id="UP001464378"/>
    </source>
</evidence>
<sequence>MGAQMEGINGGAGHCSLEKRGCGGCPMLSLPYDEQLRRKQARLEELLGEFGPVAPILGMEHPWHYRNKVISSFAWGPGKALVSGIYAQGTHRVVPVEQCLLHREELDQAVAAVRQAAREFRYQPFDENRRTGLIRHVLCRHSLTTGEVLAVLVTASPVLPGARAFAARVKELCPAVATLAQNVNPRPGSAVLGDREKILYGRGYIEDVLCGVKFRISPSSFYQINPVQTEVLYSAAISAAKLTGKERVLDAYCGVGTIGLSAAAHAGSVVGVELNRSAAACAVDNARANHIPNARFRCGDAAAFLDGMAARGEMLDVVFLDPPRAGSTPVFLDALCRVSPPRVVYISCNPETQRRDLDYLVRRGWKVASIQGVDMFPHTEHIETVVLLSKLNTKQHIEVELNLDELDLTAAESKATYEEIKEYVLEKHGLKVSSLYISQVKRKCGLDVGQNYNLSKKENAKVPQCPPEKEAAIMEALKHFQMI</sequence>
<dbReference type="PROSITE" id="PS51687">
    <property type="entry name" value="SAM_MT_RNA_M5U"/>
    <property type="match status" value="1"/>
</dbReference>
<feature type="binding site" evidence="4">
    <location>
        <position position="223"/>
    </location>
    <ligand>
        <name>S-adenosyl-L-methionine</name>
        <dbReference type="ChEBI" id="CHEBI:59789"/>
    </ligand>
</feature>
<gene>
    <name evidence="6" type="primary">rlmD</name>
    <name evidence="6" type="ORF">WMO64_00120</name>
</gene>
<dbReference type="InterPro" id="IPR010280">
    <property type="entry name" value="U5_MeTrfase_fam"/>
</dbReference>
<dbReference type="NCBIfam" id="TIGR00479">
    <property type="entry name" value="rumA"/>
    <property type="match status" value="1"/>
</dbReference>
<dbReference type="Gene3D" id="3.40.50.150">
    <property type="entry name" value="Vaccinia Virus protein VP39"/>
    <property type="match status" value="1"/>
</dbReference>
<keyword evidence="1 4" id="KW-0489">Methyltransferase</keyword>
<feature type="active site" evidence="5">
    <location>
        <position position="348"/>
    </location>
</feature>